<dbReference type="RefSeq" id="WP_126557103.1">
    <property type="nucleotide sequence ID" value="NZ_BIFS01000002.1"/>
</dbReference>
<dbReference type="OrthoDB" id="8732661at2"/>
<evidence type="ECO:0000313" key="2">
    <source>
        <dbReference type="EMBL" id="GCE23729.1"/>
    </source>
</evidence>
<gene>
    <name evidence="2" type="ORF">KDK_75290</name>
</gene>
<evidence type="ECO:0000259" key="1">
    <source>
        <dbReference type="Pfam" id="PF00456"/>
    </source>
</evidence>
<keyword evidence="3" id="KW-1185">Reference proteome</keyword>
<dbReference type="PANTHER" id="PTHR47514:SF2">
    <property type="entry name" value="TRANSKETOLASE"/>
    <property type="match status" value="1"/>
</dbReference>
<protein>
    <submittedName>
        <fullName evidence="2">Transketolase</fullName>
    </submittedName>
</protein>
<sequence>MTTDLTAIKKLMTLATGDEKHNASAHSTLDILWVLYDRVMRYDPQQPRSEERDRFILSKGHGPVALYAILAARGFFPTSELARFKSWEGILGAHPDRHQVPGIEVSTGSLGHGLPMAIGVSLALQAKNSDRRVFALVGDGECNEGSIWEAVLLAAQKQLGQLTCIVINNRSSSLDLGDLEDKFATFGWDATTINGRDHEQIYAALTQPATSRPTAIIAEIAERKGA</sequence>
<dbReference type="Proteomes" id="UP000287188">
    <property type="component" value="Unassembled WGS sequence"/>
</dbReference>
<dbReference type="SUPFAM" id="SSF52518">
    <property type="entry name" value="Thiamin diphosphate-binding fold (THDP-binding)"/>
    <property type="match status" value="1"/>
</dbReference>
<comment type="caution">
    <text evidence="2">The sequence shown here is derived from an EMBL/GenBank/DDBJ whole genome shotgun (WGS) entry which is preliminary data.</text>
</comment>
<dbReference type="InterPro" id="IPR029061">
    <property type="entry name" value="THDP-binding"/>
</dbReference>
<organism evidence="2 3">
    <name type="scientific">Dictyobacter kobayashii</name>
    <dbReference type="NCBI Taxonomy" id="2014872"/>
    <lineage>
        <taxon>Bacteria</taxon>
        <taxon>Bacillati</taxon>
        <taxon>Chloroflexota</taxon>
        <taxon>Ktedonobacteria</taxon>
        <taxon>Ktedonobacterales</taxon>
        <taxon>Dictyobacteraceae</taxon>
        <taxon>Dictyobacter</taxon>
    </lineage>
</organism>
<dbReference type="Pfam" id="PF00456">
    <property type="entry name" value="Transketolase_N"/>
    <property type="match status" value="1"/>
</dbReference>
<dbReference type="PANTHER" id="PTHR47514">
    <property type="entry name" value="TRANSKETOLASE N-TERMINAL SECTION-RELATED"/>
    <property type="match status" value="1"/>
</dbReference>
<proteinExistence type="predicted"/>
<dbReference type="EMBL" id="BIFS01000002">
    <property type="protein sequence ID" value="GCE23729.1"/>
    <property type="molecule type" value="Genomic_DNA"/>
</dbReference>
<dbReference type="InterPro" id="IPR005474">
    <property type="entry name" value="Transketolase_N"/>
</dbReference>
<name>A0A402AXC9_9CHLR</name>
<dbReference type="Gene3D" id="3.40.50.970">
    <property type="match status" value="1"/>
</dbReference>
<reference evidence="3" key="1">
    <citation type="submission" date="2018-12" db="EMBL/GenBank/DDBJ databases">
        <title>Tengunoibacter tsumagoiensis gen. nov., sp. nov., Dictyobacter kobayashii sp. nov., D. alpinus sp. nov., and D. joshuensis sp. nov. and description of Dictyobacteraceae fam. nov. within the order Ktedonobacterales isolated from Tengu-no-mugimeshi.</title>
        <authorList>
            <person name="Wang C.M."/>
            <person name="Zheng Y."/>
            <person name="Sakai Y."/>
            <person name="Toyoda A."/>
            <person name="Minakuchi Y."/>
            <person name="Abe K."/>
            <person name="Yokota A."/>
            <person name="Yabe S."/>
        </authorList>
    </citation>
    <scope>NUCLEOTIDE SEQUENCE [LARGE SCALE GENOMIC DNA]</scope>
    <source>
        <strain evidence="3">Uno11</strain>
    </source>
</reference>
<evidence type="ECO:0000313" key="3">
    <source>
        <dbReference type="Proteomes" id="UP000287188"/>
    </source>
</evidence>
<feature type="domain" description="Transketolase N-terminal" evidence="1">
    <location>
        <begin position="19"/>
        <end position="217"/>
    </location>
</feature>
<accession>A0A402AXC9</accession>
<dbReference type="AlphaFoldDB" id="A0A402AXC9"/>